<feature type="chain" id="PRO_5014656478" description="Chloride channel CLIC-like protein 1" evidence="3">
    <location>
        <begin position="20"/>
        <end position="451"/>
    </location>
</feature>
<accession>A0A2M4DG92</accession>
<keyword evidence="3" id="KW-0732">Signal</keyword>
<protein>
    <recommendedName>
        <fullName evidence="5">Chloride channel CLIC-like protein 1</fullName>
    </recommendedName>
</protein>
<keyword evidence="2" id="KW-1133">Transmembrane helix</keyword>
<dbReference type="VEuPathDB" id="VectorBase:ADAR2_009754"/>
<evidence type="ECO:0000256" key="1">
    <source>
        <dbReference type="SAM" id="MobiDB-lite"/>
    </source>
</evidence>
<organism evidence="4">
    <name type="scientific">Anopheles darlingi</name>
    <name type="common">Mosquito</name>
    <dbReference type="NCBI Taxonomy" id="43151"/>
    <lineage>
        <taxon>Eukaryota</taxon>
        <taxon>Metazoa</taxon>
        <taxon>Ecdysozoa</taxon>
        <taxon>Arthropoda</taxon>
        <taxon>Hexapoda</taxon>
        <taxon>Insecta</taxon>
        <taxon>Pterygota</taxon>
        <taxon>Neoptera</taxon>
        <taxon>Endopterygota</taxon>
        <taxon>Diptera</taxon>
        <taxon>Nematocera</taxon>
        <taxon>Culicoidea</taxon>
        <taxon>Culicidae</taxon>
        <taxon>Anophelinae</taxon>
        <taxon>Anopheles</taxon>
    </lineage>
</organism>
<evidence type="ECO:0000256" key="3">
    <source>
        <dbReference type="SAM" id="SignalP"/>
    </source>
</evidence>
<reference evidence="4" key="1">
    <citation type="submission" date="2018-01" db="EMBL/GenBank/DDBJ databases">
        <title>An insight into the sialome of Amazonian anophelines.</title>
        <authorList>
            <person name="Ribeiro J.M."/>
            <person name="Scarpassa V."/>
            <person name="Calvo E."/>
        </authorList>
    </citation>
    <scope>NUCLEOTIDE SEQUENCE</scope>
</reference>
<feature type="transmembrane region" description="Helical" evidence="2">
    <location>
        <begin position="286"/>
        <end position="306"/>
    </location>
</feature>
<name>A0A2M4DG92_ANODA</name>
<evidence type="ECO:0000256" key="2">
    <source>
        <dbReference type="SAM" id="Phobius"/>
    </source>
</evidence>
<feature type="transmembrane region" description="Helical" evidence="2">
    <location>
        <begin position="176"/>
        <end position="197"/>
    </location>
</feature>
<evidence type="ECO:0000313" key="4">
    <source>
        <dbReference type="EMBL" id="MBW76178.1"/>
    </source>
</evidence>
<feature type="compositionally biased region" description="Basic and acidic residues" evidence="1">
    <location>
        <begin position="402"/>
        <end position="420"/>
    </location>
</feature>
<dbReference type="AlphaFoldDB" id="A0A2M4DG92"/>
<feature type="transmembrane region" description="Helical" evidence="2">
    <location>
        <begin position="204"/>
        <end position="222"/>
    </location>
</feature>
<keyword evidence="2" id="KW-0472">Membrane</keyword>
<proteinExistence type="predicted"/>
<feature type="region of interest" description="Disordered" evidence="1">
    <location>
        <begin position="396"/>
        <end position="451"/>
    </location>
</feature>
<evidence type="ECO:0008006" key="5">
    <source>
        <dbReference type="Google" id="ProtNLM"/>
    </source>
</evidence>
<feature type="compositionally biased region" description="Basic and acidic residues" evidence="1">
    <location>
        <begin position="438"/>
        <end position="451"/>
    </location>
</feature>
<keyword evidence="2" id="KW-0812">Transmembrane</keyword>
<sequence length="451" mass="50473">MFRVWLFTLAFCLILGLSAEKEADKVIDPKWIKPGALDRWTQKQQMREQTDNACDSVPPLECPKCPPVEANSAECKPTDEEQQLALVFYRKLVKTLFASNILQLDPSGSYYENELTLKITPRQLNKLTADLDAPRTIDAIVSEIFEQSASLRRRILQKENRCERLYVFLQGIMESVFLQAVLPILLVIAGCCVLRVVSSFTRIHPFLLFLLLILCFTVTNKWRECNAKLQKQVLEDMHRGISTEAASTMCDPLQVLVESSVTVQATYFKALFKEFLHTYNESTKGLGFWHSMLIGALLLGFAYILVSTILQVGIHSGFQVAGNIVIAGLFGPRTNAAIENQPIDYNNQQPQIANPPQIPALNINIQLGDAVASARQSRTELLRAESERIEEIVDEPTVEAIESGHDTERESNAKDAEEKPGASIEVKPEAIIVTEVNDDSKTNSHPDGRET</sequence>
<dbReference type="EMBL" id="GGFL01012000">
    <property type="protein sequence ID" value="MBW76178.1"/>
    <property type="molecule type" value="Transcribed_RNA"/>
</dbReference>
<feature type="signal peptide" evidence="3">
    <location>
        <begin position="1"/>
        <end position="19"/>
    </location>
</feature>